<feature type="transmembrane region" description="Helical" evidence="6">
    <location>
        <begin position="72"/>
        <end position="91"/>
    </location>
</feature>
<dbReference type="OrthoDB" id="5242957at2"/>
<evidence type="ECO:0000313" key="7">
    <source>
        <dbReference type="EMBL" id="KUL24840.1"/>
    </source>
</evidence>
<comment type="similarity">
    <text evidence="2">Belongs to the TerC family.</text>
</comment>
<feature type="transmembrane region" description="Helical" evidence="6">
    <location>
        <begin position="197"/>
        <end position="219"/>
    </location>
</feature>
<accession>A0A101JDP0</accession>
<gene>
    <name evidence="7" type="ORF">ADL15_41840</name>
</gene>
<comment type="caution">
    <text evidence="7">The sequence shown here is derived from an EMBL/GenBank/DDBJ whole genome shotgun (WGS) entry which is preliminary data.</text>
</comment>
<dbReference type="InterPro" id="IPR022369">
    <property type="entry name" value="Integral_membrane_TerC_rswitch"/>
</dbReference>
<keyword evidence="3 6" id="KW-0812">Transmembrane</keyword>
<proteinExistence type="inferred from homology"/>
<evidence type="ECO:0000256" key="2">
    <source>
        <dbReference type="ARBA" id="ARBA00007511"/>
    </source>
</evidence>
<dbReference type="PANTHER" id="PTHR30238">
    <property type="entry name" value="MEMBRANE BOUND PREDICTED REDOX MODULATOR"/>
    <property type="match status" value="1"/>
</dbReference>
<dbReference type="GO" id="GO:0016020">
    <property type="term" value="C:membrane"/>
    <property type="evidence" value="ECO:0007669"/>
    <property type="project" value="UniProtKB-SubCell"/>
</dbReference>
<dbReference type="Pfam" id="PF03741">
    <property type="entry name" value="TerC"/>
    <property type="match status" value="1"/>
</dbReference>
<name>A0A101JDP0_9ACTN</name>
<feature type="transmembrane region" description="Helical" evidence="6">
    <location>
        <begin position="38"/>
        <end position="60"/>
    </location>
</feature>
<evidence type="ECO:0000256" key="1">
    <source>
        <dbReference type="ARBA" id="ARBA00004141"/>
    </source>
</evidence>
<feature type="transmembrane region" description="Helical" evidence="6">
    <location>
        <begin position="131"/>
        <end position="148"/>
    </location>
</feature>
<dbReference type="AlphaFoldDB" id="A0A101JDP0"/>
<dbReference type="Proteomes" id="UP000053244">
    <property type="component" value="Unassembled WGS sequence"/>
</dbReference>
<dbReference type="NCBIfam" id="TIGR03718">
    <property type="entry name" value="R_switched_Alx"/>
    <property type="match status" value="1"/>
</dbReference>
<evidence type="ECO:0000256" key="6">
    <source>
        <dbReference type="SAM" id="Phobius"/>
    </source>
</evidence>
<feature type="transmembrane region" description="Helical" evidence="6">
    <location>
        <begin position="225"/>
        <end position="246"/>
    </location>
</feature>
<dbReference type="EMBL" id="LLZH01000318">
    <property type="protein sequence ID" value="KUL24840.1"/>
    <property type="molecule type" value="Genomic_DNA"/>
</dbReference>
<keyword evidence="4 6" id="KW-1133">Transmembrane helix</keyword>
<feature type="transmembrane region" description="Helical" evidence="6">
    <location>
        <begin position="253"/>
        <end position="276"/>
    </location>
</feature>
<sequence>MNISAWVWIATLVALVAVLAVDLLIIGRRPHEPTMKEAGGWVAFYVGLALLFGVGVWAVAGGQYAGEFYTGWLTEYSLSVDNLFVFVIIMGRFAVPRRFQQKVLLIGIVLALLMRGAFIAAGAALITQFSWVFYIFGAFLVYTAITLVKGGENDEEDFKENLLIRWAKRALPISSSFAEGQFRVVTSTGKRLFTPMLIVMIAIGTTDLIFALDSIPAIFGITKEPYLVFTANVFALMGLRQLFFLLGGLLERLVYLNIGLAFVLAFIGVKLFLEALHTNNLSFINGGDGLHWAPEIPIWLSLLVILGTLGIATVASLAKSARDRKKELISAEQ</sequence>
<dbReference type="PANTHER" id="PTHR30238:SF0">
    <property type="entry name" value="THYLAKOID MEMBRANE PROTEIN TERC, CHLOROPLASTIC"/>
    <property type="match status" value="1"/>
</dbReference>
<feature type="transmembrane region" description="Helical" evidence="6">
    <location>
        <begin position="103"/>
        <end position="125"/>
    </location>
</feature>
<feature type="transmembrane region" description="Helical" evidence="6">
    <location>
        <begin position="296"/>
        <end position="318"/>
    </location>
</feature>
<comment type="subcellular location">
    <subcellularLocation>
        <location evidence="1">Membrane</location>
        <topology evidence="1">Multi-pass membrane protein</topology>
    </subcellularLocation>
</comment>
<protein>
    <submittedName>
        <fullName evidence="7">Tellurium resistance protein TerC</fullName>
    </submittedName>
</protein>
<organism evidence="7 8">
    <name type="scientific">Actinoplanes awajinensis subsp. mycoplanecinus</name>
    <dbReference type="NCBI Taxonomy" id="135947"/>
    <lineage>
        <taxon>Bacteria</taxon>
        <taxon>Bacillati</taxon>
        <taxon>Actinomycetota</taxon>
        <taxon>Actinomycetes</taxon>
        <taxon>Micromonosporales</taxon>
        <taxon>Micromonosporaceae</taxon>
        <taxon>Actinoplanes</taxon>
    </lineage>
</organism>
<evidence type="ECO:0000313" key="8">
    <source>
        <dbReference type="Proteomes" id="UP000053244"/>
    </source>
</evidence>
<evidence type="ECO:0000256" key="3">
    <source>
        <dbReference type="ARBA" id="ARBA00022692"/>
    </source>
</evidence>
<reference evidence="7 8" key="1">
    <citation type="submission" date="2015-10" db="EMBL/GenBank/DDBJ databases">
        <authorList>
            <person name="Gilbert D.G."/>
        </authorList>
    </citation>
    <scope>NUCLEOTIDE SEQUENCE [LARGE SCALE GENOMIC DNA]</scope>
    <source>
        <strain evidence="7 8">NRRL B-16712</strain>
    </source>
</reference>
<keyword evidence="8" id="KW-1185">Reference proteome</keyword>
<dbReference type="InterPro" id="IPR005496">
    <property type="entry name" value="Integral_membrane_TerC"/>
</dbReference>
<feature type="transmembrane region" description="Helical" evidence="6">
    <location>
        <begin position="6"/>
        <end position="26"/>
    </location>
</feature>
<evidence type="ECO:0000256" key="5">
    <source>
        <dbReference type="ARBA" id="ARBA00023136"/>
    </source>
</evidence>
<evidence type="ECO:0000256" key="4">
    <source>
        <dbReference type="ARBA" id="ARBA00022989"/>
    </source>
</evidence>
<keyword evidence="5 6" id="KW-0472">Membrane</keyword>